<accession>A0A1I5TK13</accession>
<proteinExistence type="predicted"/>
<name>A0A1I5TK13_9BACT</name>
<evidence type="ECO:0000313" key="2">
    <source>
        <dbReference type="Proteomes" id="UP000199306"/>
    </source>
</evidence>
<organism evidence="1 2">
    <name type="scientific">Pseudarcicella hirudinis</name>
    <dbReference type="NCBI Taxonomy" id="1079859"/>
    <lineage>
        <taxon>Bacteria</taxon>
        <taxon>Pseudomonadati</taxon>
        <taxon>Bacteroidota</taxon>
        <taxon>Cytophagia</taxon>
        <taxon>Cytophagales</taxon>
        <taxon>Flectobacillaceae</taxon>
        <taxon>Pseudarcicella</taxon>
    </lineage>
</organism>
<evidence type="ECO:0000313" key="1">
    <source>
        <dbReference type="EMBL" id="SFP83419.1"/>
    </source>
</evidence>
<dbReference type="EMBL" id="FOXH01000006">
    <property type="protein sequence ID" value="SFP83419.1"/>
    <property type="molecule type" value="Genomic_DNA"/>
</dbReference>
<dbReference type="STRING" id="1079859.SAMN04515674_10686"/>
<sequence length="279" mass="32188">MLQEGIKIYFDFQEPLEHRIWLSGGTESVKGRSTADYPYSELAIKPMKPWRAPSEKEIKMLVANDVPKNEDFSSNIAVTKIPEELIKQLQELGVSDLKSKESVLSFYKTQAYEKSFELIDEFVCKYQFSAEKKAYYNYFVDQPDLDVVTLNYNKERVGLHIDNRDQLSVYDSQNGTSIFLLNLSSEDRYFLFVNQSASNIIDWIQDKKGEKLPGNYTVEYINKDFSDCFPEYNVVKLRIKPYEAYIAPAENIIHDGSTEGSSLPGLKFMAGGYFWLLNN</sequence>
<reference evidence="1 2" key="1">
    <citation type="submission" date="2016-10" db="EMBL/GenBank/DDBJ databases">
        <authorList>
            <person name="de Groot N.N."/>
        </authorList>
    </citation>
    <scope>NUCLEOTIDE SEQUENCE [LARGE SCALE GENOMIC DNA]</scope>
    <source>
        <strain evidence="2">E92,LMG 26720,CCM 7988</strain>
    </source>
</reference>
<dbReference type="OrthoDB" id="4312010at2"/>
<gene>
    <name evidence="1" type="ORF">SAMN04515674_10686</name>
</gene>
<dbReference type="AlphaFoldDB" id="A0A1I5TK13"/>
<dbReference type="RefSeq" id="WP_092017218.1">
    <property type="nucleotide sequence ID" value="NZ_FOXH01000006.1"/>
</dbReference>
<dbReference type="Proteomes" id="UP000199306">
    <property type="component" value="Unassembled WGS sequence"/>
</dbReference>
<protein>
    <submittedName>
        <fullName evidence="1">Uncharacterized protein</fullName>
    </submittedName>
</protein>
<keyword evidence="2" id="KW-1185">Reference proteome</keyword>